<dbReference type="KEGG" id="apuu:APUU_40117S"/>
<evidence type="ECO:0000259" key="4">
    <source>
        <dbReference type="Pfam" id="PF01494"/>
    </source>
</evidence>
<keyword evidence="1" id="KW-0285">Flavoprotein</keyword>
<dbReference type="PANTHER" id="PTHR43004">
    <property type="entry name" value="TRK SYSTEM POTASSIUM UPTAKE PROTEIN"/>
    <property type="match status" value="1"/>
</dbReference>
<evidence type="ECO:0000256" key="2">
    <source>
        <dbReference type="ARBA" id="ARBA00022827"/>
    </source>
</evidence>
<dbReference type="PRINTS" id="PR00420">
    <property type="entry name" value="RNGMNOXGNASE"/>
</dbReference>
<evidence type="ECO:0000313" key="6">
    <source>
        <dbReference type="Proteomes" id="UP000654913"/>
    </source>
</evidence>
<reference evidence="5" key="1">
    <citation type="submission" date="2021-01" db="EMBL/GenBank/DDBJ databases">
        <authorList>
            <consortium name="Aspergillus puulaauensis MK2 genome sequencing consortium"/>
            <person name="Kazuki M."/>
            <person name="Futagami T."/>
        </authorList>
    </citation>
    <scope>NUCLEOTIDE SEQUENCE</scope>
    <source>
        <strain evidence="5">MK2</strain>
    </source>
</reference>
<keyword evidence="3" id="KW-0560">Oxidoreductase</keyword>
<dbReference type="OrthoDB" id="2690153at2759"/>
<dbReference type="AlphaFoldDB" id="A0A7R7XMN6"/>
<proteinExistence type="predicted"/>
<dbReference type="RefSeq" id="XP_041555867.1">
    <property type="nucleotide sequence ID" value="XM_041703154.1"/>
</dbReference>
<dbReference type="GO" id="GO:0016709">
    <property type="term" value="F:oxidoreductase activity, acting on paired donors, with incorporation or reduction of molecular oxygen, NAD(P)H as one donor, and incorporation of one atom of oxygen"/>
    <property type="evidence" value="ECO:0007669"/>
    <property type="project" value="UniProtKB-ARBA"/>
</dbReference>
<evidence type="ECO:0000256" key="1">
    <source>
        <dbReference type="ARBA" id="ARBA00022630"/>
    </source>
</evidence>
<dbReference type="Gene3D" id="3.40.30.120">
    <property type="match status" value="1"/>
</dbReference>
<name>A0A7R7XMN6_9EURO</name>
<sequence>MSNEVEIPVVIIGGGGCGLTLSSFLSNYGIGHVLIEKHTSTSIIPKAHYLNQRTMEILQAHNMADEILQKTCPPRHMSQVAWQTSLGGSSPLDRQLIHKIECFGGNEGTEYSQSYKQDAPLRSGNLPLFRLEPILKGLAENRNPGKVLFGHQVVDFDDEGSVVHVKTADGEGKETVYKCQYLIGADGGRTVGPKLGIEMRGPRNITDMVSVHFGADLSEYWDDRYFACHFINGENGTVFESGAIVPMGPTWGSNSEEWVFHFGFSMDDEARHDESALIPRIRELLKIPELEIKVYKVSHWAIERVLADSYRKGRVFLAGDAGNRRPPTTGLGLNTAIEDSLNLAWKLALVLTEKASESILNSYEPERRAVGEINCDWGLFTFNNSAVINTVMGLIPGQKEHNKQQFQSLLEGSDKGRSFRAQVARIIETQAIEFCAHGIELGFRYTNGFLIPDGSIPAKRDPLGLQYFPTTQPGHRLPHAWIERQGQILSTHHLVRNNLAFALITDVDGSVWIPAAERVSKRLSVPISVAQIGTRCPYRDYEDRWDSLKGIQTGGAILVRPDNIVAWRSIYISRRDGKELEEAVDLLLRGRVDICEGVEDSSRPRL</sequence>
<dbReference type="Pfam" id="PF01494">
    <property type="entry name" value="FAD_binding_3"/>
    <property type="match status" value="1"/>
</dbReference>
<protein>
    <recommendedName>
        <fullName evidence="4">FAD-binding domain-containing protein</fullName>
    </recommendedName>
</protein>
<dbReference type="InterPro" id="IPR050641">
    <property type="entry name" value="RIFMO-like"/>
</dbReference>
<dbReference type="GeneID" id="64973678"/>
<reference evidence="5" key="2">
    <citation type="submission" date="2021-02" db="EMBL/GenBank/DDBJ databases">
        <title>Aspergillus puulaauensis MK2 genome sequence.</title>
        <authorList>
            <person name="Futagami T."/>
            <person name="Mori K."/>
            <person name="Kadooka C."/>
            <person name="Tanaka T."/>
        </authorList>
    </citation>
    <scope>NUCLEOTIDE SEQUENCE</scope>
    <source>
        <strain evidence="5">MK2</strain>
    </source>
</reference>
<dbReference type="Gene3D" id="3.50.50.60">
    <property type="entry name" value="FAD/NAD(P)-binding domain"/>
    <property type="match status" value="1"/>
</dbReference>
<dbReference type="InterPro" id="IPR036188">
    <property type="entry name" value="FAD/NAD-bd_sf"/>
</dbReference>
<keyword evidence="2" id="KW-0274">FAD</keyword>
<dbReference type="EMBL" id="AP024446">
    <property type="protein sequence ID" value="BCS23673.1"/>
    <property type="molecule type" value="Genomic_DNA"/>
</dbReference>
<accession>A0A7R7XMN6</accession>
<evidence type="ECO:0000313" key="5">
    <source>
        <dbReference type="EMBL" id="BCS23673.1"/>
    </source>
</evidence>
<evidence type="ECO:0000256" key="3">
    <source>
        <dbReference type="ARBA" id="ARBA00023002"/>
    </source>
</evidence>
<dbReference type="InterPro" id="IPR002938">
    <property type="entry name" value="FAD-bd"/>
</dbReference>
<keyword evidence="6" id="KW-1185">Reference proteome</keyword>
<dbReference type="SUPFAM" id="SSF51905">
    <property type="entry name" value="FAD/NAD(P)-binding domain"/>
    <property type="match status" value="1"/>
</dbReference>
<dbReference type="Gene3D" id="3.30.9.10">
    <property type="entry name" value="D-Amino Acid Oxidase, subunit A, domain 2"/>
    <property type="match status" value="1"/>
</dbReference>
<dbReference type="Proteomes" id="UP000654913">
    <property type="component" value="Chromosome 4"/>
</dbReference>
<dbReference type="Pfam" id="PF21274">
    <property type="entry name" value="Rng_hyd_C"/>
    <property type="match status" value="1"/>
</dbReference>
<dbReference type="PANTHER" id="PTHR43004:SF8">
    <property type="entry name" value="FAD-BINDING DOMAIN-CONTAINING PROTEIN-RELATED"/>
    <property type="match status" value="1"/>
</dbReference>
<feature type="domain" description="FAD-binding" evidence="4">
    <location>
        <begin position="7"/>
        <end position="373"/>
    </location>
</feature>
<gene>
    <name evidence="5" type="ORF">APUU_40117S</name>
</gene>
<dbReference type="GO" id="GO:0071949">
    <property type="term" value="F:FAD binding"/>
    <property type="evidence" value="ECO:0007669"/>
    <property type="project" value="InterPro"/>
</dbReference>
<organism evidence="5 6">
    <name type="scientific">Aspergillus puulaauensis</name>
    <dbReference type="NCBI Taxonomy" id="1220207"/>
    <lineage>
        <taxon>Eukaryota</taxon>
        <taxon>Fungi</taxon>
        <taxon>Dikarya</taxon>
        <taxon>Ascomycota</taxon>
        <taxon>Pezizomycotina</taxon>
        <taxon>Eurotiomycetes</taxon>
        <taxon>Eurotiomycetidae</taxon>
        <taxon>Eurotiales</taxon>
        <taxon>Aspergillaceae</taxon>
        <taxon>Aspergillus</taxon>
    </lineage>
</organism>